<accession>A0ABX4WJH7</accession>
<dbReference type="InterPro" id="IPR035901">
    <property type="entry name" value="GIY-YIG_endonuc_sf"/>
</dbReference>
<proteinExistence type="predicted"/>
<reference evidence="1 2" key="1">
    <citation type="submission" date="2017-06" db="EMBL/GenBank/DDBJ databases">
        <title>Genome variation in co-occurring toxic Cylindrospermopsis raciborskii strains determines phenotypic plasticity.</title>
        <authorList>
            <person name="Willis A."/>
            <person name="Woodhouse J."/>
            <person name="Ongley S."/>
            <person name="Jex A."/>
            <person name="Burford M."/>
            <person name="Neilan B."/>
        </authorList>
    </citation>
    <scope>NUCLEOTIDE SEQUENCE [LARGE SCALE GENOMIC DNA]</scope>
    <source>
        <strain evidence="1 2">C07</strain>
    </source>
</reference>
<organism evidence="1 2">
    <name type="scientific">Cylindrospermopsis raciborskii C07</name>
    <dbReference type="NCBI Taxonomy" id="2014886"/>
    <lineage>
        <taxon>Bacteria</taxon>
        <taxon>Bacillati</taxon>
        <taxon>Cyanobacteriota</taxon>
        <taxon>Cyanophyceae</taxon>
        <taxon>Nostocales</taxon>
        <taxon>Aphanizomenonaceae</taxon>
        <taxon>Cylindrospermopsis</taxon>
    </lineage>
</organism>
<protein>
    <recommendedName>
        <fullName evidence="3">GIY-YIG domain-containing protein</fullName>
    </recommendedName>
</protein>
<evidence type="ECO:0008006" key="3">
    <source>
        <dbReference type="Google" id="ProtNLM"/>
    </source>
</evidence>
<dbReference type="EMBL" id="NJHS01000262">
    <property type="protein sequence ID" value="PNJ93599.1"/>
    <property type="molecule type" value="Genomic_DNA"/>
</dbReference>
<keyword evidence="2" id="KW-1185">Reference proteome</keyword>
<sequence length="114" mass="13769">MDKLPYQLRRLLPNTSGVYYVYKDYDLLYVGSSSNIRKRFMKGHNYQNKFIEAGANLISCVVCENYAELELQEILRLKPKMNRYGSHWFKRYTPHSIFEGSWWRQLELPYNLYV</sequence>
<evidence type="ECO:0000313" key="1">
    <source>
        <dbReference type="EMBL" id="PNJ93599.1"/>
    </source>
</evidence>
<dbReference type="Proteomes" id="UP000236284">
    <property type="component" value="Unassembled WGS sequence"/>
</dbReference>
<gene>
    <name evidence="1" type="ORF">CEP15_14265</name>
</gene>
<comment type="caution">
    <text evidence="1">The sequence shown here is derived from an EMBL/GenBank/DDBJ whole genome shotgun (WGS) entry which is preliminary data.</text>
</comment>
<name>A0ABX4WJH7_9CYAN</name>
<dbReference type="Gene3D" id="3.40.1440.10">
    <property type="entry name" value="GIY-YIG endonuclease"/>
    <property type="match status" value="1"/>
</dbReference>
<evidence type="ECO:0000313" key="2">
    <source>
        <dbReference type="Proteomes" id="UP000236284"/>
    </source>
</evidence>
<dbReference type="SUPFAM" id="SSF82771">
    <property type="entry name" value="GIY-YIG endonuclease"/>
    <property type="match status" value="1"/>
</dbReference>